<accession>A0A061H4G9</accession>
<dbReference type="PROSITE" id="PS50008">
    <property type="entry name" value="PIPLC_Y_DOMAIN"/>
    <property type="match status" value="1"/>
</dbReference>
<evidence type="ECO:0000256" key="6">
    <source>
        <dbReference type="RuleBase" id="RU361133"/>
    </source>
</evidence>
<feature type="compositionally biased region" description="Low complexity" evidence="7">
    <location>
        <begin position="263"/>
        <end position="286"/>
    </location>
</feature>
<evidence type="ECO:0000256" key="5">
    <source>
        <dbReference type="ARBA" id="ARBA00023224"/>
    </source>
</evidence>
<feature type="region of interest" description="Disordered" evidence="7">
    <location>
        <begin position="1"/>
        <end position="104"/>
    </location>
</feature>
<feature type="compositionally biased region" description="Low complexity" evidence="7">
    <location>
        <begin position="83"/>
        <end position="94"/>
    </location>
</feature>
<dbReference type="Gene3D" id="2.30.29.30">
    <property type="entry name" value="Pleckstrin-homology domain (PH domain)/Phosphotyrosine-binding domain (PTB)"/>
    <property type="match status" value="1"/>
</dbReference>
<dbReference type="Gene3D" id="1.10.238.10">
    <property type="entry name" value="EF-hand"/>
    <property type="match status" value="1"/>
</dbReference>
<feature type="region of interest" description="Disordered" evidence="7">
    <location>
        <begin position="1158"/>
        <end position="1200"/>
    </location>
</feature>
<dbReference type="CDD" id="cd08598">
    <property type="entry name" value="PI-PLC1c_yeast"/>
    <property type="match status" value="1"/>
</dbReference>
<evidence type="ECO:0000256" key="2">
    <source>
        <dbReference type="ARBA" id="ARBA00022801"/>
    </source>
</evidence>
<keyword evidence="3 6" id="KW-0442">Lipid degradation</keyword>
<dbReference type="PANTHER" id="PTHR10336">
    <property type="entry name" value="PHOSPHOINOSITIDE-SPECIFIC PHOSPHOLIPASE C FAMILY PROTEIN"/>
    <property type="match status" value="1"/>
</dbReference>
<feature type="compositionally biased region" description="Basic and acidic residues" evidence="7">
    <location>
        <begin position="95"/>
        <end position="104"/>
    </location>
</feature>
<evidence type="ECO:0000313" key="10">
    <source>
        <dbReference type="EMBL" id="EPQ27478.1"/>
    </source>
</evidence>
<dbReference type="KEGG" id="pfp:PFL1_05016"/>
<dbReference type="EMBL" id="KE361639">
    <property type="protein sequence ID" value="EPQ27478.1"/>
    <property type="molecule type" value="Genomic_DNA"/>
</dbReference>
<dbReference type="HOGENOM" id="CLU_002738_1_1_1"/>
<dbReference type="SUPFAM" id="SSF50729">
    <property type="entry name" value="PH domain-like"/>
    <property type="match status" value="1"/>
</dbReference>
<dbReference type="GO" id="GO:0004435">
    <property type="term" value="F:phosphatidylinositol-4,5-bisphosphate phospholipase C activity"/>
    <property type="evidence" value="ECO:0007669"/>
    <property type="project" value="UniProtKB-EC"/>
</dbReference>
<feature type="region of interest" description="Disordered" evidence="7">
    <location>
        <begin position="152"/>
        <end position="244"/>
    </location>
</feature>
<dbReference type="InterPro" id="IPR037755">
    <property type="entry name" value="Plc1_PH"/>
</dbReference>
<feature type="region of interest" description="Disordered" evidence="7">
    <location>
        <begin position="1215"/>
        <end position="1280"/>
    </location>
</feature>
<dbReference type="Pfam" id="PF00387">
    <property type="entry name" value="PI-PLC-Y"/>
    <property type="match status" value="1"/>
</dbReference>
<dbReference type="SUPFAM" id="SSF49562">
    <property type="entry name" value="C2 domain (Calcium/lipid-binding domain, CaLB)"/>
    <property type="match status" value="1"/>
</dbReference>
<dbReference type="EC" id="3.1.4.11" evidence="1 6"/>
<reference evidence="10 11" key="1">
    <citation type="journal article" date="2013" name="Plant Cell">
        <title>The transition from a phytopathogenic smut ancestor to an anamorphic biocontrol agent deciphered by comparative whole-genome analysis.</title>
        <authorList>
            <person name="Lefebvre F."/>
            <person name="Joly D.L."/>
            <person name="Labbe C."/>
            <person name="Teichmann B."/>
            <person name="Linning R."/>
            <person name="Belzile F."/>
            <person name="Bakkeren G."/>
            <person name="Belanger R.R."/>
        </authorList>
    </citation>
    <scope>NUCLEOTIDE SEQUENCE [LARGE SCALE GENOMIC DNA]</scope>
    <source>
        <strain evidence="10 11">PF-1</strain>
    </source>
</reference>
<feature type="compositionally biased region" description="Polar residues" evidence="7">
    <location>
        <begin position="610"/>
        <end position="642"/>
    </location>
</feature>
<dbReference type="InterPro" id="IPR001711">
    <property type="entry name" value="PLipase_C_Pinositol-sp_Y"/>
</dbReference>
<dbReference type="PANTHER" id="PTHR10336:SF36">
    <property type="entry name" value="1-PHOSPHATIDYLINOSITOL 4,5-BISPHOSPHATE PHOSPHODIESTERASE BETA-4"/>
    <property type="match status" value="1"/>
</dbReference>
<evidence type="ECO:0000256" key="4">
    <source>
        <dbReference type="ARBA" id="ARBA00023098"/>
    </source>
</evidence>
<dbReference type="InterPro" id="IPR002048">
    <property type="entry name" value="EF_hand_dom"/>
</dbReference>
<dbReference type="GO" id="GO:0048015">
    <property type="term" value="P:phosphatidylinositol-mediated signaling"/>
    <property type="evidence" value="ECO:0007669"/>
    <property type="project" value="TreeGrafter"/>
</dbReference>
<dbReference type="InterPro" id="IPR011992">
    <property type="entry name" value="EF-hand-dom_pair"/>
</dbReference>
<evidence type="ECO:0000256" key="7">
    <source>
        <dbReference type="SAM" id="MobiDB-lite"/>
    </source>
</evidence>
<evidence type="ECO:0000256" key="1">
    <source>
        <dbReference type="ARBA" id="ARBA00012368"/>
    </source>
</evidence>
<feature type="domain" description="PI-PLC Y-box" evidence="8">
    <location>
        <begin position="949"/>
        <end position="1070"/>
    </location>
</feature>
<comment type="catalytic activity">
    <reaction evidence="6">
        <text>a 1,2-diacyl-sn-glycero-3-phospho-(1D-myo-inositol-4,5-bisphosphate) + H2O = 1D-myo-inositol 1,4,5-trisphosphate + a 1,2-diacyl-sn-glycerol + H(+)</text>
        <dbReference type="Rhea" id="RHEA:33179"/>
        <dbReference type="ChEBI" id="CHEBI:15377"/>
        <dbReference type="ChEBI" id="CHEBI:15378"/>
        <dbReference type="ChEBI" id="CHEBI:17815"/>
        <dbReference type="ChEBI" id="CHEBI:58456"/>
        <dbReference type="ChEBI" id="CHEBI:203600"/>
        <dbReference type="EC" id="3.1.4.11"/>
    </reaction>
</comment>
<dbReference type="SUPFAM" id="SSF51695">
    <property type="entry name" value="PLC-like phosphodiesterases"/>
    <property type="match status" value="1"/>
</dbReference>
<dbReference type="PROSITE" id="PS50222">
    <property type="entry name" value="EF_HAND_2"/>
    <property type="match status" value="1"/>
</dbReference>
<dbReference type="Pfam" id="PF00388">
    <property type="entry name" value="PI-PLC-X"/>
    <property type="match status" value="1"/>
</dbReference>
<feature type="region of interest" description="Disordered" evidence="7">
    <location>
        <begin position="599"/>
        <end position="675"/>
    </location>
</feature>
<dbReference type="InterPro" id="IPR035892">
    <property type="entry name" value="C2_domain_sf"/>
</dbReference>
<feature type="domain" description="EF-hand" evidence="9">
    <location>
        <begin position="442"/>
        <end position="477"/>
    </location>
</feature>
<feature type="compositionally biased region" description="Polar residues" evidence="7">
    <location>
        <begin position="1234"/>
        <end position="1259"/>
    </location>
</feature>
<dbReference type="InterPro" id="IPR000909">
    <property type="entry name" value="PLipase_C_PInositol-sp_X_dom"/>
</dbReference>
<dbReference type="GO" id="GO:0005509">
    <property type="term" value="F:calcium ion binding"/>
    <property type="evidence" value="ECO:0007669"/>
    <property type="project" value="InterPro"/>
</dbReference>
<dbReference type="GO" id="GO:0051209">
    <property type="term" value="P:release of sequestered calcium ion into cytosol"/>
    <property type="evidence" value="ECO:0007669"/>
    <property type="project" value="TreeGrafter"/>
</dbReference>
<dbReference type="GeneID" id="19319115"/>
<dbReference type="SMART" id="SM00239">
    <property type="entry name" value="C2"/>
    <property type="match status" value="1"/>
</dbReference>
<dbReference type="RefSeq" id="XP_007880736.1">
    <property type="nucleotide sequence ID" value="XM_007882545.1"/>
</dbReference>
<name>A0A061H4G9_9BASI</name>
<evidence type="ECO:0000256" key="3">
    <source>
        <dbReference type="ARBA" id="ARBA00022963"/>
    </source>
</evidence>
<dbReference type="SMART" id="SM00148">
    <property type="entry name" value="PLCXc"/>
    <property type="match status" value="1"/>
</dbReference>
<dbReference type="PRINTS" id="PR00390">
    <property type="entry name" value="PHPHLIPASEC"/>
</dbReference>
<dbReference type="InterPro" id="IPR017946">
    <property type="entry name" value="PLC-like_Pdiesterase_TIM-brl"/>
</dbReference>
<feature type="compositionally biased region" description="Polar residues" evidence="7">
    <location>
        <begin position="152"/>
        <end position="167"/>
    </location>
</feature>
<evidence type="ECO:0000313" key="11">
    <source>
        <dbReference type="Proteomes" id="UP000053664"/>
    </source>
</evidence>
<dbReference type="PROSITE" id="PS50007">
    <property type="entry name" value="PIPLC_X_DOMAIN"/>
    <property type="match status" value="1"/>
</dbReference>
<dbReference type="Gene3D" id="2.60.40.150">
    <property type="entry name" value="C2 domain"/>
    <property type="match status" value="1"/>
</dbReference>
<keyword evidence="4 6" id="KW-0443">Lipid metabolism</keyword>
<organism evidence="10 11">
    <name type="scientific">Pseudozyma flocculosa PF-1</name>
    <dbReference type="NCBI Taxonomy" id="1277687"/>
    <lineage>
        <taxon>Eukaryota</taxon>
        <taxon>Fungi</taxon>
        <taxon>Dikarya</taxon>
        <taxon>Basidiomycota</taxon>
        <taxon>Ustilaginomycotina</taxon>
        <taxon>Ustilaginomycetes</taxon>
        <taxon>Ustilaginales</taxon>
        <taxon>Ustilaginaceae</taxon>
        <taxon>Pseudozyma</taxon>
    </lineage>
</organism>
<dbReference type="OrthoDB" id="269822at2759"/>
<feature type="region of interest" description="Disordered" evidence="7">
    <location>
        <begin position="256"/>
        <end position="287"/>
    </location>
</feature>
<protein>
    <recommendedName>
        <fullName evidence="1 6">Phosphoinositide phospholipase C</fullName>
        <ecNumber evidence="1 6">3.1.4.11</ecNumber>
    </recommendedName>
</protein>
<dbReference type="Gene3D" id="3.20.20.190">
    <property type="entry name" value="Phosphatidylinositol (PI) phosphodiesterase"/>
    <property type="match status" value="1"/>
</dbReference>
<dbReference type="GO" id="GO:0016042">
    <property type="term" value="P:lipid catabolic process"/>
    <property type="evidence" value="ECO:0007669"/>
    <property type="project" value="UniProtKB-KW"/>
</dbReference>
<sequence>MASPNDGAHRSVKTWLKSLLSHDRPGANPGLDDPALNAPGPSETAPQDSAASSSAAPDPRRHSMPIDLISFHQAVALSDPTDQPQAQAAAAASPSEHRDPPERAINLDKAVAAQPANAAPLAIQARRTNIDPGLTASTSSTFLEPPPVRHSISISRSLGQGVSTLQERLSHRRRASETFKRMRSVSDGASAKPDPSSLGPIRRDVAAASPSQDRTDARSRSGAPDGASLQRAAPTSPKSASSAALFGESEALARVRTNESVQSSSDSLSATDAASASPGGLLLPGGEPMLKVTQKKVKQRTFHLDADRGQITWESKRDNKVNLETLREVRFASSAASYRTSLNISSIHESRWITVIYQAGGIYKALHVIALSDASVERWRSSLLHLQTLRKEIMQGVGAAGSSEARRNLWLKHHWRDADEKKDERLSLNEVQKLCRKLGIENSRSNLRTCFETADWRKRGYLDFEDFQIFVRLLKRRVDLEAIFLRLADIDLSATGAVGMAAMTDSPAGEATPQARTTTTEGPPRVLPGSLSTRGLSQAAFARFLVEEQKFPVLGDDELREIFARYSQCSSDTPSQGRIVGYLGFLDFITSSDNPPLLDQAPVPSCPGSAGQTRVTDCRSTALSQTDATRQTGTDLPEQSKQANDEAERTPSRPPLRPSVSASGLGTAGGQSDPPLRAQAETAEELLAAGASEADCRKLPVNFRRSAVTQDMTRPLSDYYISSSHNTYLVGGQWKGDSTVEGYIRALLQGARSVELDCWDGPNNTPQITHGRTLTSKVPFADVIAAIGRYAFVTSPYPVILSLEVHTDVSQQEVMAKILRDTLGDRLLSEKLDDECHSPTSTELPCPEALKYKILVKAKNLYLAEGRPDMLKQARSPAAEEPAVVVEAQPATTTTDATESDSDALLSSARDLVRRVTKRRSRKPDGVAEAAISADKAKPVTKVLMSASLAALLVYTVGVKCRGFNKKEVYATEHMISLSEKTALKFIRDAVTRDALIKHNRSHLTRIYPSMSSFARLHASRNFSPLDMWAAGCQLVALNWQTMDLGFELNQAMFARNGRCGYVLKPPALRIKEQAKSSSGQRLRFCIDLEIISAQQLPRKGRDTAKEKESDDREPIDPFVSVSIMVPECWGRQPPSFVREASAEASIATVAFGENGLAKVSSREAKKGPPRSSSLPLEPGLPTVESPLPMTPSGPEDDPVDLQHFAAAVSSNAPALPGGLLKSPTSASVPLPSTGRTSTVQDADRPGQSSRGSVPSAGSGSAEASMVPKPSSTRLRTPVVKGNGFSPRWNTSMSVQLELPAGANLDLDAIGAEGGVQKLSRGLLDLCFLRFEVYDEDLSGSDATSDTSSMSSIDGDCISAYAVSVGSLQQGYRHLPLYGAELSQFLFSTLFIHSRIRFVGVVGSKTGAKSSPDAGTPR</sequence>
<dbReference type="InterPro" id="IPR001192">
    <property type="entry name" value="PI-PLC_fam"/>
</dbReference>
<feature type="compositionally biased region" description="Low complexity" evidence="7">
    <location>
        <begin position="232"/>
        <end position="244"/>
    </location>
</feature>
<dbReference type="CDD" id="cd13360">
    <property type="entry name" value="PH_PLC_fungal"/>
    <property type="match status" value="1"/>
</dbReference>
<gene>
    <name evidence="10" type="ORF">PFL1_05016</name>
</gene>
<dbReference type="CDD" id="cd00275">
    <property type="entry name" value="C2_PLC_like"/>
    <property type="match status" value="1"/>
</dbReference>
<evidence type="ECO:0000259" key="8">
    <source>
        <dbReference type="PROSITE" id="PS50008"/>
    </source>
</evidence>
<dbReference type="InterPro" id="IPR011993">
    <property type="entry name" value="PH-like_dom_sf"/>
</dbReference>
<dbReference type="SUPFAM" id="SSF47473">
    <property type="entry name" value="EF-hand"/>
    <property type="match status" value="1"/>
</dbReference>
<dbReference type="SMART" id="SM00149">
    <property type="entry name" value="PLCYc"/>
    <property type="match status" value="1"/>
</dbReference>
<dbReference type="Proteomes" id="UP000053664">
    <property type="component" value="Unassembled WGS sequence"/>
</dbReference>
<dbReference type="InterPro" id="IPR000008">
    <property type="entry name" value="C2_dom"/>
</dbReference>
<keyword evidence="2 6" id="KW-0378">Hydrolase</keyword>
<keyword evidence="5" id="KW-0807">Transducer</keyword>
<proteinExistence type="predicted"/>
<dbReference type="eggNOG" id="KOG0169">
    <property type="taxonomic scope" value="Eukaryota"/>
</dbReference>
<feature type="region of interest" description="Disordered" evidence="7">
    <location>
        <begin position="505"/>
        <end position="526"/>
    </location>
</feature>
<evidence type="ECO:0000259" key="9">
    <source>
        <dbReference type="PROSITE" id="PS50222"/>
    </source>
</evidence>